<dbReference type="PANTHER" id="PTHR45588">
    <property type="entry name" value="TPR DOMAIN-CONTAINING PROTEIN"/>
    <property type="match status" value="1"/>
</dbReference>
<dbReference type="PANTHER" id="PTHR45588:SF1">
    <property type="entry name" value="WW DOMAIN-CONTAINING PROTEIN"/>
    <property type="match status" value="1"/>
</dbReference>
<organism evidence="4 5">
    <name type="scientific">Prosthecobacter dejongeii</name>
    <dbReference type="NCBI Taxonomy" id="48465"/>
    <lineage>
        <taxon>Bacteria</taxon>
        <taxon>Pseudomonadati</taxon>
        <taxon>Verrucomicrobiota</taxon>
        <taxon>Verrucomicrobiia</taxon>
        <taxon>Verrucomicrobiales</taxon>
        <taxon>Verrucomicrobiaceae</taxon>
        <taxon>Prosthecobacter</taxon>
    </lineage>
</organism>
<dbReference type="SUPFAM" id="SSF52833">
    <property type="entry name" value="Thioredoxin-like"/>
    <property type="match status" value="1"/>
</dbReference>
<dbReference type="Gene3D" id="3.40.30.10">
    <property type="entry name" value="Glutaredoxin"/>
    <property type="match status" value="1"/>
</dbReference>
<dbReference type="EMBL" id="JACHIF010000002">
    <property type="protein sequence ID" value="MBB5037093.1"/>
    <property type="molecule type" value="Genomic_DNA"/>
</dbReference>
<dbReference type="Pfam" id="PF00578">
    <property type="entry name" value="AhpC-TSA"/>
    <property type="match status" value="1"/>
</dbReference>
<dbReference type="PROSITE" id="PS51257">
    <property type="entry name" value="PROKAR_LIPOPROTEIN"/>
    <property type="match status" value="1"/>
</dbReference>
<evidence type="ECO:0000256" key="2">
    <source>
        <dbReference type="SAM" id="SignalP"/>
    </source>
</evidence>
<dbReference type="GO" id="GO:0016491">
    <property type="term" value="F:oxidoreductase activity"/>
    <property type="evidence" value="ECO:0007669"/>
    <property type="project" value="InterPro"/>
</dbReference>
<feature type="chain" id="PRO_5030608733" evidence="2">
    <location>
        <begin position="20"/>
        <end position="744"/>
    </location>
</feature>
<evidence type="ECO:0000256" key="1">
    <source>
        <dbReference type="SAM" id="MobiDB-lite"/>
    </source>
</evidence>
<accession>A0A7W7YJ24</accession>
<reference evidence="4 5" key="1">
    <citation type="submission" date="2020-08" db="EMBL/GenBank/DDBJ databases">
        <title>Genomic Encyclopedia of Type Strains, Phase IV (KMG-IV): sequencing the most valuable type-strain genomes for metagenomic binning, comparative biology and taxonomic classification.</title>
        <authorList>
            <person name="Goeker M."/>
        </authorList>
    </citation>
    <scope>NUCLEOTIDE SEQUENCE [LARGE SCALE GENOMIC DNA]</scope>
    <source>
        <strain evidence="4 5">DSM 12251</strain>
    </source>
</reference>
<dbReference type="RefSeq" id="WP_184206640.1">
    <property type="nucleotide sequence ID" value="NZ_JACHIF010000002.1"/>
</dbReference>
<comment type="caution">
    <text evidence="4">The sequence shown here is derived from an EMBL/GenBank/DDBJ whole genome shotgun (WGS) entry which is preliminary data.</text>
</comment>
<keyword evidence="5" id="KW-1185">Reference proteome</keyword>
<dbReference type="InterPro" id="IPR013766">
    <property type="entry name" value="Thioredoxin_domain"/>
</dbReference>
<proteinExistence type="predicted"/>
<dbReference type="InterPro" id="IPR000866">
    <property type="entry name" value="AhpC/TSA"/>
</dbReference>
<dbReference type="Proteomes" id="UP000534294">
    <property type="component" value="Unassembled WGS sequence"/>
</dbReference>
<feature type="signal peptide" evidence="2">
    <location>
        <begin position="1"/>
        <end position="19"/>
    </location>
</feature>
<sequence>MHPRLPLFLSFSLALACPAADPLPGHSQHGEAFNEGPRQAAVLMPGTGKVDFKISTKNAEAQKFFNQGVGQLHGFWYYEAERSFRQVALLDQDCAMAYWGLTMANVNNEARAKQFIKKATALKEKATAREKLWIATLETFYKEDKRDKKQRALDFIRDLETIVQEHGDDVEAKAFLAWKIWHAKGDAPLSSPMALNALLDQVFAANPEHPAHHYRIHLWDGPKPGQALKSAAQNGQIAPAIAHMWHMSGHTFSKLKRPDDAAWQQEASTRVDHAYMIQNWILPDQIHNYAHNEEWLVRTYNELGRAKDALGLAKSLISNPRHPKYNNLGKGSANYGPLRLIDTLTKWELWDEVLTLTDGPLLKAVDHDPIEIARLEARALAFYDKGDLKSLEADITQLQELNRKAIAKAKVAAEKAKADKAKEAGKAKATKGNEAKPKTPEVVTKEKPNEGPAVSTLKELRALKAILSKSKDAAKVLDAATSMPPERAAFLWLTLGDKKKAEEDIKEFPQDLAGFAAKAELLAAVGKKDEAKKALEQAGKLAFAMDQDLPLAKRLTSLAPTLGIKDNWQATAPERKDSGVRPALDTLGPMHWQPPVGPKWEALTLEGKTVASSSLEGKPHLLLFYLGSACTHCMTQINAFSKVSSDFEKAGIQMAAITLEPMSLAGRITEQMTTKKLPPFPIYCDPSLAMFKTFKAYDDFEDEPLHAAVLVDAQGRLRWWDVSWEPFTDTKFLLEESQRLLGLE</sequence>
<evidence type="ECO:0000313" key="5">
    <source>
        <dbReference type="Proteomes" id="UP000534294"/>
    </source>
</evidence>
<dbReference type="AlphaFoldDB" id="A0A7W7YJ24"/>
<keyword evidence="2" id="KW-0732">Signal</keyword>
<protein>
    <submittedName>
        <fullName evidence="4">Peroxiredoxin</fullName>
    </submittedName>
</protein>
<feature type="domain" description="Thioredoxin" evidence="3">
    <location>
        <begin position="591"/>
        <end position="742"/>
    </location>
</feature>
<gene>
    <name evidence="4" type="ORF">HNQ64_001335</name>
</gene>
<name>A0A7W7YJ24_9BACT</name>
<evidence type="ECO:0000259" key="3">
    <source>
        <dbReference type="PROSITE" id="PS51352"/>
    </source>
</evidence>
<dbReference type="InterPro" id="IPR036249">
    <property type="entry name" value="Thioredoxin-like_sf"/>
</dbReference>
<dbReference type="PROSITE" id="PS51352">
    <property type="entry name" value="THIOREDOXIN_2"/>
    <property type="match status" value="1"/>
</dbReference>
<feature type="region of interest" description="Disordered" evidence="1">
    <location>
        <begin position="419"/>
        <end position="449"/>
    </location>
</feature>
<dbReference type="GO" id="GO:0016209">
    <property type="term" value="F:antioxidant activity"/>
    <property type="evidence" value="ECO:0007669"/>
    <property type="project" value="InterPro"/>
</dbReference>
<evidence type="ECO:0000313" key="4">
    <source>
        <dbReference type="EMBL" id="MBB5037093.1"/>
    </source>
</evidence>